<dbReference type="KEGG" id="rei:IE4771_CH01083"/>
<dbReference type="Proteomes" id="UP000027180">
    <property type="component" value="Chromosome"/>
</dbReference>
<dbReference type="InterPro" id="IPR036165">
    <property type="entry name" value="YefM-like_sf"/>
</dbReference>
<gene>
    <name evidence="4" type="ORF">IE4771_CH01083</name>
</gene>
<dbReference type="EMBL" id="CP006986">
    <property type="protein sequence ID" value="AIC26234.1"/>
    <property type="molecule type" value="Genomic_DNA"/>
</dbReference>
<dbReference type="SUPFAM" id="SSF143120">
    <property type="entry name" value="YefM-like"/>
    <property type="match status" value="1"/>
</dbReference>
<comment type="similarity">
    <text evidence="1 2">Belongs to the phD/YefM antitoxin family.</text>
</comment>
<dbReference type="NCBIfam" id="TIGR01552">
    <property type="entry name" value="phd_fam"/>
    <property type="match status" value="1"/>
</dbReference>
<keyword evidence="3" id="KW-0812">Transmembrane</keyword>
<dbReference type="Gene3D" id="3.40.1620.10">
    <property type="entry name" value="YefM-like domain"/>
    <property type="match status" value="1"/>
</dbReference>
<sequence length="164" mass="17365">MSADCIIKAFSGCPCPPGQCVEKPATPAPVTFVSWRIQALTCIAFGFLAAIVSAAWMGISLDSNVRKSIMTINGHINRESVMSTISVAEAKAGFASLVDEAANGEFVTITRHGKPAAVLVSVEAAEAAKKALNKPRPNFGDFLLTFPGGVELERNPSKMRDIDL</sequence>
<evidence type="ECO:0000256" key="3">
    <source>
        <dbReference type="SAM" id="Phobius"/>
    </source>
</evidence>
<keyword evidence="3" id="KW-1133">Transmembrane helix</keyword>
<protein>
    <recommendedName>
        <fullName evidence="2">Antitoxin</fullName>
    </recommendedName>
</protein>
<name>A0A060HXL0_RHIET</name>
<reference evidence="4 5" key="1">
    <citation type="submission" date="2013-12" db="EMBL/GenBank/DDBJ databases">
        <title>Complete genome sequence of Rhizobium etli bv. mimosae IE4771.</title>
        <authorList>
            <person name="Bustos P."/>
            <person name="Santamaria R.I."/>
            <person name="Lozano L."/>
            <person name="Ormeno-Orrillo E."/>
            <person name="Rogel M.A."/>
            <person name="Romero D."/>
            <person name="Cevallos M.A."/>
            <person name="Martinez-Romero E."/>
            <person name="Gonzalez V."/>
        </authorList>
    </citation>
    <scope>NUCLEOTIDE SEQUENCE [LARGE SCALE GENOMIC DNA]</scope>
    <source>
        <strain evidence="4 5">IE4771</strain>
    </source>
</reference>
<dbReference type="Pfam" id="PF02604">
    <property type="entry name" value="PhdYeFM_antitox"/>
    <property type="match status" value="1"/>
</dbReference>
<proteinExistence type="inferred from homology"/>
<evidence type="ECO:0000256" key="1">
    <source>
        <dbReference type="ARBA" id="ARBA00009981"/>
    </source>
</evidence>
<comment type="function">
    <text evidence="2">Antitoxin component of a type II toxin-antitoxin (TA) system.</text>
</comment>
<dbReference type="PANTHER" id="PTHR33713">
    <property type="entry name" value="ANTITOXIN YAFN-RELATED"/>
    <property type="match status" value="1"/>
</dbReference>
<keyword evidence="3" id="KW-0472">Membrane</keyword>
<accession>A0A060HXL0</accession>
<dbReference type="InterPro" id="IPR006442">
    <property type="entry name" value="Antitoxin_Phd/YefM"/>
</dbReference>
<evidence type="ECO:0000313" key="5">
    <source>
        <dbReference type="Proteomes" id="UP000027180"/>
    </source>
</evidence>
<dbReference type="HOGENOM" id="CLU_1617662_0_0_5"/>
<evidence type="ECO:0000313" key="4">
    <source>
        <dbReference type="EMBL" id="AIC26234.1"/>
    </source>
</evidence>
<evidence type="ECO:0000256" key="2">
    <source>
        <dbReference type="RuleBase" id="RU362080"/>
    </source>
</evidence>
<organism evidence="4 5">
    <name type="scientific">Rhizobium etli bv. mimosae str. IE4771</name>
    <dbReference type="NCBI Taxonomy" id="1432050"/>
    <lineage>
        <taxon>Bacteria</taxon>
        <taxon>Pseudomonadati</taxon>
        <taxon>Pseudomonadota</taxon>
        <taxon>Alphaproteobacteria</taxon>
        <taxon>Hyphomicrobiales</taxon>
        <taxon>Rhizobiaceae</taxon>
        <taxon>Rhizobium/Agrobacterium group</taxon>
        <taxon>Rhizobium</taxon>
    </lineage>
</organism>
<dbReference type="AlphaFoldDB" id="A0A060HXL0"/>
<feature type="transmembrane region" description="Helical" evidence="3">
    <location>
        <begin position="37"/>
        <end position="59"/>
    </location>
</feature>
<dbReference type="PANTHER" id="PTHR33713:SF10">
    <property type="entry name" value="ANTITOXIN YAFN"/>
    <property type="match status" value="1"/>
</dbReference>
<dbReference type="InterPro" id="IPR051405">
    <property type="entry name" value="phD/YefM_antitoxin"/>
</dbReference>